<evidence type="ECO:0000313" key="3">
    <source>
        <dbReference type="Proteomes" id="UP000605897"/>
    </source>
</evidence>
<gene>
    <name evidence="2" type="ORF">GCM10017786_73970</name>
</gene>
<dbReference type="RefSeq" id="WP_229874921.1">
    <property type="nucleotide sequence ID" value="NZ_BNAU01000013.1"/>
</dbReference>
<dbReference type="EMBL" id="BNAU01000013">
    <property type="protein sequence ID" value="GHF29039.1"/>
    <property type="molecule type" value="Genomic_DNA"/>
</dbReference>
<feature type="region of interest" description="Disordered" evidence="1">
    <location>
        <begin position="1"/>
        <end position="21"/>
    </location>
</feature>
<evidence type="ECO:0000256" key="1">
    <source>
        <dbReference type="SAM" id="MobiDB-lite"/>
    </source>
</evidence>
<proteinExistence type="predicted"/>
<protein>
    <submittedName>
        <fullName evidence="2">Uncharacterized protein</fullName>
    </submittedName>
</protein>
<sequence>MARRADRPRTSARRLSAARSPERVRANAAAAALEALPESTLAAVRELYDRRIRAQAHHRW</sequence>
<comment type="caution">
    <text evidence="2">The sequence shown here is derived from an EMBL/GenBank/DDBJ whole genome shotgun (WGS) entry which is preliminary data.</text>
</comment>
<evidence type="ECO:0000313" key="2">
    <source>
        <dbReference type="EMBL" id="GHF29039.1"/>
    </source>
</evidence>
<dbReference type="Proteomes" id="UP000605897">
    <property type="component" value="Unassembled WGS sequence"/>
</dbReference>
<organism evidence="2 3">
    <name type="scientific">Amycolatopsis deserti</name>
    <dbReference type="NCBI Taxonomy" id="185696"/>
    <lineage>
        <taxon>Bacteria</taxon>
        <taxon>Bacillati</taxon>
        <taxon>Actinomycetota</taxon>
        <taxon>Actinomycetes</taxon>
        <taxon>Pseudonocardiales</taxon>
        <taxon>Pseudonocardiaceae</taxon>
        <taxon>Amycolatopsis</taxon>
    </lineage>
</organism>
<accession>A0ABQ3JFS2</accession>
<keyword evidence="3" id="KW-1185">Reference proteome</keyword>
<name>A0ABQ3JFS2_9PSEU</name>
<reference evidence="3" key="1">
    <citation type="journal article" date="2019" name="Int. J. Syst. Evol. Microbiol.">
        <title>The Global Catalogue of Microorganisms (GCM) 10K type strain sequencing project: providing services to taxonomists for standard genome sequencing and annotation.</title>
        <authorList>
            <consortium name="The Broad Institute Genomics Platform"/>
            <consortium name="The Broad Institute Genome Sequencing Center for Infectious Disease"/>
            <person name="Wu L."/>
            <person name="Ma J."/>
        </authorList>
    </citation>
    <scope>NUCLEOTIDE SEQUENCE [LARGE SCALE GENOMIC DNA]</scope>
    <source>
        <strain evidence="3">CGMCC 4.7677</strain>
    </source>
</reference>